<feature type="compositionally biased region" description="Polar residues" evidence="1">
    <location>
        <begin position="1"/>
        <end position="11"/>
    </location>
</feature>
<proteinExistence type="predicted"/>
<keyword evidence="3" id="KW-1185">Reference proteome</keyword>
<evidence type="ECO:0000313" key="2">
    <source>
        <dbReference type="EMBL" id="CUI14958.1"/>
    </source>
</evidence>
<evidence type="ECO:0000256" key="1">
    <source>
        <dbReference type="SAM" id="MobiDB-lite"/>
    </source>
</evidence>
<sequence>MGSSCSLQEGQTATGGSSSLETSSSVGPATRPADGNAMHHTNNVSNSNASNGRTSTPGRRRSAVQSKETHPTTTTLGLGASTLPMEHQDRPEDLALFHSTGEKDAVRNPLSSPIFQANDADDVASVHPPPATMGGGIQRGFSLHAIMQESAFREREERRLRHEHIGDAAFVGHNSKQTSDLDLSFE</sequence>
<feature type="compositionally biased region" description="Polar residues" evidence="1">
    <location>
        <begin position="39"/>
        <end position="57"/>
    </location>
</feature>
<reference evidence="3" key="1">
    <citation type="submission" date="2015-09" db="EMBL/GenBank/DDBJ databases">
        <authorList>
            <consortium name="Pathogen Informatics"/>
        </authorList>
    </citation>
    <scope>NUCLEOTIDE SEQUENCE [LARGE SCALE GENOMIC DNA]</scope>
    <source>
        <strain evidence="3">Lake Konstanz</strain>
    </source>
</reference>
<accession>A0A0S4KH57</accession>
<dbReference type="EMBL" id="CYKH01001741">
    <property type="protein sequence ID" value="CUI14958.1"/>
    <property type="molecule type" value="Genomic_DNA"/>
</dbReference>
<feature type="region of interest" description="Disordered" evidence="1">
    <location>
        <begin position="1"/>
        <end position="91"/>
    </location>
</feature>
<gene>
    <name evidence="2" type="ORF">BSAL_21380</name>
</gene>
<dbReference type="Proteomes" id="UP000051952">
    <property type="component" value="Unassembled WGS sequence"/>
</dbReference>
<dbReference type="VEuPathDB" id="TriTrypDB:BSAL_21380"/>
<name>A0A0S4KH57_BODSA</name>
<feature type="compositionally biased region" description="Low complexity" evidence="1">
    <location>
        <begin position="12"/>
        <end position="27"/>
    </location>
</feature>
<organism evidence="2 3">
    <name type="scientific">Bodo saltans</name>
    <name type="common">Flagellated protozoan</name>
    <dbReference type="NCBI Taxonomy" id="75058"/>
    <lineage>
        <taxon>Eukaryota</taxon>
        <taxon>Discoba</taxon>
        <taxon>Euglenozoa</taxon>
        <taxon>Kinetoplastea</taxon>
        <taxon>Metakinetoplastina</taxon>
        <taxon>Eubodonida</taxon>
        <taxon>Bodonidae</taxon>
        <taxon>Bodo</taxon>
    </lineage>
</organism>
<evidence type="ECO:0000313" key="3">
    <source>
        <dbReference type="Proteomes" id="UP000051952"/>
    </source>
</evidence>
<dbReference type="AlphaFoldDB" id="A0A0S4KH57"/>
<protein>
    <submittedName>
        <fullName evidence="2">Uncharacterized protein</fullName>
    </submittedName>
</protein>